<feature type="chain" id="PRO_5040130598" evidence="1">
    <location>
        <begin position="17"/>
        <end position="106"/>
    </location>
</feature>
<proteinExistence type="predicted"/>
<reference evidence="2" key="2">
    <citation type="journal article" date="2023" name="Int. J. Mol. Sci.">
        <title>De Novo Assembly and Annotation of 11 Diverse Shrub Willow (Salix) Genomes Reveals Novel Gene Organization in Sex-Linked Regions.</title>
        <authorList>
            <person name="Hyden B."/>
            <person name="Feng K."/>
            <person name="Yates T.B."/>
            <person name="Jawdy S."/>
            <person name="Cereghino C."/>
            <person name="Smart L.B."/>
            <person name="Muchero W."/>
        </authorList>
    </citation>
    <scope>NUCLEOTIDE SEQUENCE</scope>
    <source>
        <tissue evidence="2">Shoot tip</tissue>
    </source>
</reference>
<evidence type="ECO:0000313" key="2">
    <source>
        <dbReference type="EMBL" id="KAJ6723839.1"/>
    </source>
</evidence>
<feature type="signal peptide" evidence="1">
    <location>
        <begin position="1"/>
        <end position="16"/>
    </location>
</feature>
<dbReference type="EMBL" id="JAPFFM010000013">
    <property type="protein sequence ID" value="KAJ6723839.1"/>
    <property type="molecule type" value="Genomic_DNA"/>
</dbReference>
<comment type="caution">
    <text evidence="2">The sequence shown here is derived from an EMBL/GenBank/DDBJ whole genome shotgun (WGS) entry which is preliminary data.</text>
</comment>
<dbReference type="Proteomes" id="UP001151752">
    <property type="component" value="Chromosome 14"/>
</dbReference>
<reference evidence="2" key="1">
    <citation type="submission" date="2022-11" db="EMBL/GenBank/DDBJ databases">
        <authorList>
            <person name="Hyden B.L."/>
            <person name="Feng K."/>
            <person name="Yates T."/>
            <person name="Jawdy S."/>
            <person name="Smart L.B."/>
            <person name="Muchero W."/>
        </authorList>
    </citation>
    <scope>NUCLEOTIDE SEQUENCE</scope>
    <source>
        <tissue evidence="2">Shoot tip</tissue>
    </source>
</reference>
<keyword evidence="3" id="KW-1185">Reference proteome</keyword>
<sequence>MAVVVVMGMAAVVVITVEEEAVNTKGHQGLVQEPLTRFGPEPFLEALAAQVALDASRLVGRLVAAQALANVFQTSARFEFFSCYNQNWEEEEEEEEEEHFLFAVES</sequence>
<accession>A0A9Q0Z717</accession>
<evidence type="ECO:0000313" key="3">
    <source>
        <dbReference type="Proteomes" id="UP001151752"/>
    </source>
</evidence>
<organism evidence="2 3">
    <name type="scientific">Salix koriyanagi</name>
    <dbReference type="NCBI Taxonomy" id="2511006"/>
    <lineage>
        <taxon>Eukaryota</taxon>
        <taxon>Viridiplantae</taxon>
        <taxon>Streptophyta</taxon>
        <taxon>Embryophyta</taxon>
        <taxon>Tracheophyta</taxon>
        <taxon>Spermatophyta</taxon>
        <taxon>Magnoliopsida</taxon>
        <taxon>eudicotyledons</taxon>
        <taxon>Gunneridae</taxon>
        <taxon>Pentapetalae</taxon>
        <taxon>rosids</taxon>
        <taxon>fabids</taxon>
        <taxon>Malpighiales</taxon>
        <taxon>Salicaceae</taxon>
        <taxon>Saliceae</taxon>
        <taxon>Salix</taxon>
    </lineage>
</organism>
<gene>
    <name evidence="2" type="ORF">OIU74_008238</name>
</gene>
<dbReference type="AlphaFoldDB" id="A0A9Q0Z717"/>
<protein>
    <submittedName>
        <fullName evidence="2">Uncharacterized protein</fullName>
    </submittedName>
</protein>
<keyword evidence="1" id="KW-0732">Signal</keyword>
<name>A0A9Q0Z717_9ROSI</name>
<evidence type="ECO:0000256" key="1">
    <source>
        <dbReference type="SAM" id="SignalP"/>
    </source>
</evidence>